<evidence type="ECO:0000313" key="3">
    <source>
        <dbReference type="Proteomes" id="UP001215598"/>
    </source>
</evidence>
<feature type="compositionally biased region" description="Basic and acidic residues" evidence="1">
    <location>
        <begin position="147"/>
        <end position="163"/>
    </location>
</feature>
<protein>
    <submittedName>
        <fullName evidence="2">Uncharacterized protein</fullName>
    </submittedName>
</protein>
<dbReference type="Proteomes" id="UP001215598">
    <property type="component" value="Unassembled WGS sequence"/>
</dbReference>
<dbReference type="AlphaFoldDB" id="A0AAD7IBH0"/>
<evidence type="ECO:0000313" key="2">
    <source>
        <dbReference type="EMBL" id="KAJ7739383.1"/>
    </source>
</evidence>
<feature type="region of interest" description="Disordered" evidence="1">
    <location>
        <begin position="1"/>
        <end position="33"/>
    </location>
</feature>
<comment type="caution">
    <text evidence="2">The sequence shown here is derived from an EMBL/GenBank/DDBJ whole genome shotgun (WGS) entry which is preliminary data.</text>
</comment>
<sequence>MSRKIINVQTERHSPSDPLRPSTGTKLPTGANNHNWQEFVIQSGMKYSTLVAEVPNSPTRPPVNGRRRSTGRTRPVPVRQRAGPPAATDGSVPVATGPVPVSDGDGPEPYAALPCPTAATARRGSSHRRDDNIEVTPHGIRCRGRKRATERVVDAGCEMKRGDGEDEEGGQGDAGP</sequence>
<organism evidence="2 3">
    <name type="scientific">Mycena metata</name>
    <dbReference type="NCBI Taxonomy" id="1033252"/>
    <lineage>
        <taxon>Eukaryota</taxon>
        <taxon>Fungi</taxon>
        <taxon>Dikarya</taxon>
        <taxon>Basidiomycota</taxon>
        <taxon>Agaricomycotina</taxon>
        <taxon>Agaricomycetes</taxon>
        <taxon>Agaricomycetidae</taxon>
        <taxon>Agaricales</taxon>
        <taxon>Marasmiineae</taxon>
        <taxon>Mycenaceae</taxon>
        <taxon>Mycena</taxon>
    </lineage>
</organism>
<keyword evidence="3" id="KW-1185">Reference proteome</keyword>
<gene>
    <name evidence="2" type="ORF">B0H16DRAFT_1465350</name>
</gene>
<evidence type="ECO:0000256" key="1">
    <source>
        <dbReference type="SAM" id="MobiDB-lite"/>
    </source>
</evidence>
<feature type="region of interest" description="Disordered" evidence="1">
    <location>
        <begin position="143"/>
        <end position="176"/>
    </location>
</feature>
<dbReference type="EMBL" id="JARKIB010000107">
    <property type="protein sequence ID" value="KAJ7739383.1"/>
    <property type="molecule type" value="Genomic_DNA"/>
</dbReference>
<name>A0AAD7IBH0_9AGAR</name>
<reference evidence="2" key="1">
    <citation type="submission" date="2023-03" db="EMBL/GenBank/DDBJ databases">
        <title>Massive genome expansion in bonnet fungi (Mycena s.s.) driven by repeated elements and novel gene families across ecological guilds.</title>
        <authorList>
            <consortium name="Lawrence Berkeley National Laboratory"/>
            <person name="Harder C.B."/>
            <person name="Miyauchi S."/>
            <person name="Viragh M."/>
            <person name="Kuo A."/>
            <person name="Thoen E."/>
            <person name="Andreopoulos B."/>
            <person name="Lu D."/>
            <person name="Skrede I."/>
            <person name="Drula E."/>
            <person name="Henrissat B."/>
            <person name="Morin E."/>
            <person name="Kohler A."/>
            <person name="Barry K."/>
            <person name="LaButti K."/>
            <person name="Morin E."/>
            <person name="Salamov A."/>
            <person name="Lipzen A."/>
            <person name="Mereny Z."/>
            <person name="Hegedus B."/>
            <person name="Baldrian P."/>
            <person name="Stursova M."/>
            <person name="Weitz H."/>
            <person name="Taylor A."/>
            <person name="Grigoriev I.V."/>
            <person name="Nagy L.G."/>
            <person name="Martin F."/>
            <person name="Kauserud H."/>
        </authorList>
    </citation>
    <scope>NUCLEOTIDE SEQUENCE</scope>
    <source>
        <strain evidence="2">CBHHK182m</strain>
    </source>
</reference>
<proteinExistence type="predicted"/>
<feature type="compositionally biased region" description="Polar residues" evidence="1">
    <location>
        <begin position="22"/>
        <end position="33"/>
    </location>
</feature>
<feature type="region of interest" description="Disordered" evidence="1">
    <location>
        <begin position="119"/>
        <end position="138"/>
    </location>
</feature>
<feature type="region of interest" description="Disordered" evidence="1">
    <location>
        <begin position="52"/>
        <end position="114"/>
    </location>
</feature>
<accession>A0AAD7IBH0</accession>